<dbReference type="EMBL" id="JAXQNN010000002">
    <property type="protein sequence ID" value="MDZ5711707.1"/>
    <property type="molecule type" value="Genomic_DNA"/>
</dbReference>
<dbReference type="Pfam" id="PF02481">
    <property type="entry name" value="DNA_processg_A"/>
    <property type="match status" value="1"/>
</dbReference>
<sequence>MIIEQRDQKLLYLHYMNVLTNKQLLLWLRADPFLERPLSSPPPSIKLTPHQNHKLTSYISATTQNEIFSHMTAAYTSYITIFHELYPEPLREIYDPPVLLYTKGNTEYLAVPNQLAVIGSRKADLYTRTVLQSIIPELLSKDIGIISGMAKGADGIAHEIALHGRTIGVTGSGFQHQYPASNHTLYRQMEHSQLLISEYPPYVKPQKHHFPMRNRIIAGCSRGLLITQAEAKSGTMITVDRALEEGRDVFAVPGPAGHPLSEGTNLLIGQGARCTVCAADILNEWNLI</sequence>
<comment type="caution">
    <text evidence="3">The sequence shown here is derived from an EMBL/GenBank/DDBJ whole genome shotgun (WGS) entry which is preliminary data.</text>
</comment>
<dbReference type="InterPro" id="IPR003488">
    <property type="entry name" value="DprA"/>
</dbReference>
<dbReference type="RefSeq" id="WP_322420720.1">
    <property type="nucleotide sequence ID" value="NZ_JAXQNN010000002.1"/>
</dbReference>
<gene>
    <name evidence="3" type="primary">dprA</name>
    <name evidence="3" type="ORF">UFB30_05685</name>
</gene>
<reference evidence="3 4" key="1">
    <citation type="submission" date="2023-12" db="EMBL/GenBank/DDBJ databases">
        <title>Jeotgalibacillus haloalkaliphilus sp. nov., a novel salt-tolerant bacteria, isolated from the estuary of the Fenhe River into the Yellow River.</title>
        <authorList>
            <person name="Li Y."/>
        </authorList>
    </citation>
    <scope>NUCLEOTIDE SEQUENCE [LARGE SCALE GENOMIC DNA]</scope>
    <source>
        <strain evidence="3 4">HH7-29</strain>
    </source>
</reference>
<protein>
    <submittedName>
        <fullName evidence="3">DNA-processing protein DprA</fullName>
    </submittedName>
</protein>
<dbReference type="SUPFAM" id="SSF102405">
    <property type="entry name" value="MCP/YpsA-like"/>
    <property type="match status" value="1"/>
</dbReference>
<organism evidence="3 4">
    <name type="scientific">Jeotgalibacillus haloalkalitolerans</name>
    <dbReference type="NCBI Taxonomy" id="3104292"/>
    <lineage>
        <taxon>Bacteria</taxon>
        <taxon>Bacillati</taxon>
        <taxon>Bacillota</taxon>
        <taxon>Bacilli</taxon>
        <taxon>Bacillales</taxon>
        <taxon>Caryophanaceae</taxon>
        <taxon>Jeotgalibacillus</taxon>
    </lineage>
</organism>
<evidence type="ECO:0000256" key="1">
    <source>
        <dbReference type="ARBA" id="ARBA00006525"/>
    </source>
</evidence>
<accession>A0ABU5KKL7</accession>
<dbReference type="InterPro" id="IPR057666">
    <property type="entry name" value="DrpA_SLOG"/>
</dbReference>
<proteinExistence type="inferred from homology"/>
<dbReference type="NCBIfam" id="TIGR00732">
    <property type="entry name" value="dprA"/>
    <property type="match status" value="1"/>
</dbReference>
<evidence type="ECO:0000313" key="3">
    <source>
        <dbReference type="EMBL" id="MDZ5711707.1"/>
    </source>
</evidence>
<evidence type="ECO:0000259" key="2">
    <source>
        <dbReference type="Pfam" id="PF02481"/>
    </source>
</evidence>
<name>A0ABU5KKL7_9BACL</name>
<dbReference type="PANTHER" id="PTHR43022:SF1">
    <property type="entry name" value="PROTEIN SMF"/>
    <property type="match status" value="1"/>
</dbReference>
<dbReference type="PANTHER" id="PTHR43022">
    <property type="entry name" value="PROTEIN SMF"/>
    <property type="match status" value="1"/>
</dbReference>
<dbReference type="Proteomes" id="UP001292084">
    <property type="component" value="Unassembled WGS sequence"/>
</dbReference>
<comment type="similarity">
    <text evidence="1">Belongs to the DprA/Smf family.</text>
</comment>
<keyword evidence="4" id="KW-1185">Reference proteome</keyword>
<feature type="domain" description="Smf/DprA SLOG" evidence="2">
    <location>
        <begin position="78"/>
        <end position="285"/>
    </location>
</feature>
<dbReference type="Gene3D" id="3.40.50.450">
    <property type="match status" value="1"/>
</dbReference>
<evidence type="ECO:0000313" key="4">
    <source>
        <dbReference type="Proteomes" id="UP001292084"/>
    </source>
</evidence>